<dbReference type="Proteomes" id="UP000825890">
    <property type="component" value="Unassembled WGS sequence"/>
</dbReference>
<dbReference type="RefSeq" id="XP_044658863.1">
    <property type="nucleotide sequence ID" value="XM_044802928.1"/>
</dbReference>
<dbReference type="CDD" id="cd08276">
    <property type="entry name" value="MDR7"/>
    <property type="match status" value="1"/>
</dbReference>
<evidence type="ECO:0000313" key="3">
    <source>
        <dbReference type="Proteomes" id="UP000825890"/>
    </source>
</evidence>
<reference evidence="2 3" key="1">
    <citation type="submission" date="2021-01" db="EMBL/GenBank/DDBJ databases">
        <title>Cercospora kikuchii MAFF 305040 whole genome shotgun sequence.</title>
        <authorList>
            <person name="Kashiwa T."/>
            <person name="Suzuki T."/>
        </authorList>
    </citation>
    <scope>NUCLEOTIDE SEQUENCE [LARGE SCALE GENOMIC DNA]</scope>
    <source>
        <strain evidence="2 3">MAFF 305040</strain>
    </source>
</reference>
<proteinExistence type="predicted"/>
<dbReference type="SMART" id="SM00829">
    <property type="entry name" value="PKS_ER"/>
    <property type="match status" value="1"/>
</dbReference>
<dbReference type="OrthoDB" id="3509362at2759"/>
<name>A0A9P3CLB3_9PEZI</name>
<dbReference type="Gene3D" id="3.40.50.720">
    <property type="entry name" value="NAD(P)-binding Rossmann-like Domain"/>
    <property type="match status" value="1"/>
</dbReference>
<dbReference type="EMBL" id="BOLY01000004">
    <property type="protein sequence ID" value="GIZ44376.1"/>
    <property type="molecule type" value="Genomic_DNA"/>
</dbReference>
<dbReference type="InterPro" id="IPR036291">
    <property type="entry name" value="NAD(P)-bd_dom_sf"/>
</dbReference>
<dbReference type="InterPro" id="IPR052711">
    <property type="entry name" value="Zinc_ADH-like"/>
</dbReference>
<evidence type="ECO:0000313" key="2">
    <source>
        <dbReference type="EMBL" id="GIZ44376.1"/>
    </source>
</evidence>
<protein>
    <recommendedName>
        <fullName evidence="1">Enoyl reductase (ER) domain-containing protein</fullName>
    </recommendedName>
</protein>
<dbReference type="GO" id="GO:0016491">
    <property type="term" value="F:oxidoreductase activity"/>
    <property type="evidence" value="ECO:0007669"/>
    <property type="project" value="InterPro"/>
</dbReference>
<dbReference type="SUPFAM" id="SSF51735">
    <property type="entry name" value="NAD(P)-binding Rossmann-fold domains"/>
    <property type="match status" value="1"/>
</dbReference>
<dbReference type="Gene3D" id="3.90.180.10">
    <property type="entry name" value="Medium-chain alcohol dehydrogenases, catalytic domain"/>
    <property type="match status" value="1"/>
</dbReference>
<organism evidence="2 3">
    <name type="scientific">Cercospora kikuchii</name>
    <dbReference type="NCBI Taxonomy" id="84275"/>
    <lineage>
        <taxon>Eukaryota</taxon>
        <taxon>Fungi</taxon>
        <taxon>Dikarya</taxon>
        <taxon>Ascomycota</taxon>
        <taxon>Pezizomycotina</taxon>
        <taxon>Dothideomycetes</taxon>
        <taxon>Dothideomycetidae</taxon>
        <taxon>Mycosphaerellales</taxon>
        <taxon>Mycosphaerellaceae</taxon>
        <taxon>Cercospora</taxon>
    </lineage>
</organism>
<dbReference type="PANTHER" id="PTHR45033">
    <property type="match status" value="1"/>
</dbReference>
<dbReference type="InterPro" id="IPR011032">
    <property type="entry name" value="GroES-like_sf"/>
</dbReference>
<dbReference type="SUPFAM" id="SSF50129">
    <property type="entry name" value="GroES-like"/>
    <property type="match status" value="1"/>
</dbReference>
<comment type="caution">
    <text evidence="2">The sequence shown here is derived from an EMBL/GenBank/DDBJ whole genome shotgun (WGS) entry which is preliminary data.</text>
</comment>
<feature type="domain" description="Enoyl reductase (ER)" evidence="1">
    <location>
        <begin position="16"/>
        <end position="346"/>
    </location>
</feature>
<gene>
    <name evidence="2" type="ORF">CKM354_000757400</name>
</gene>
<sequence length="348" mass="37838">MALPTTYRAFRRTEGDLPHSIQLSEETLPQNIESHDVLIEIHAVSLNYRDVAMLNGKYPVEVEVRGIPASDCAAEVVAVGSDVTNFKKGDHVAPIFNLSVLTGYEDDAMQALGGDVPGVLREYAVFDESVLVHLPPHLSWEEASTLTCAGVTAWSALNWPQSFESTRSVLLQGTGGVSLFALILCEAAGITSIITSSSDEKIANLKKTWSKVEGINYKTSPDQQSEVARLTNGRGVDVVVNNTGVGSLITDLKSLRQRGGVVSLVGFLAGLDGQWNPSELMFIMYKTAILKGIAVGSKIDYERMNQFLSERKVSLAPVIDKVFPFEQSSEAFDYLYSGKHVGKVVIKL</sequence>
<evidence type="ECO:0000259" key="1">
    <source>
        <dbReference type="SMART" id="SM00829"/>
    </source>
</evidence>
<keyword evidence="3" id="KW-1185">Reference proteome</keyword>
<dbReference type="InterPro" id="IPR013154">
    <property type="entry name" value="ADH-like_N"/>
</dbReference>
<dbReference type="AlphaFoldDB" id="A0A9P3CLB3"/>
<dbReference type="InterPro" id="IPR020843">
    <property type="entry name" value="ER"/>
</dbReference>
<dbReference type="PANTHER" id="PTHR45033:SF1">
    <property type="entry name" value="OXIDOREDUCTASE (EUROFUNG)"/>
    <property type="match status" value="1"/>
</dbReference>
<dbReference type="GeneID" id="68293149"/>
<dbReference type="Pfam" id="PF08240">
    <property type="entry name" value="ADH_N"/>
    <property type="match status" value="1"/>
</dbReference>
<dbReference type="InterPro" id="IPR013149">
    <property type="entry name" value="ADH-like_C"/>
</dbReference>
<dbReference type="Pfam" id="PF00107">
    <property type="entry name" value="ADH_zinc_N"/>
    <property type="match status" value="1"/>
</dbReference>
<accession>A0A9P3CLB3</accession>